<comment type="cofactor">
    <cofactor evidence="1 7">
        <name>Mg(2+)</name>
        <dbReference type="ChEBI" id="CHEBI:18420"/>
    </cofactor>
</comment>
<dbReference type="NCBIfam" id="NF002204">
    <property type="entry name" value="PRK01077.1"/>
    <property type="match status" value="1"/>
</dbReference>
<proteinExistence type="inferred from homology"/>
<dbReference type="Proteomes" id="UP001329915">
    <property type="component" value="Chromosome"/>
</dbReference>
<comment type="similarity">
    <text evidence="7">Belongs to the CobB/CbiA family.</text>
</comment>
<reference evidence="10 11" key="1">
    <citation type="submission" date="2023-04" db="EMBL/GenBank/DDBJ databases">
        <authorList>
            <person name="Hsu D."/>
        </authorList>
    </citation>
    <scope>NUCLEOTIDE SEQUENCE [LARGE SCALE GENOMIC DNA]</scope>
    <source>
        <strain evidence="10 11">MK1</strain>
    </source>
</reference>
<dbReference type="GO" id="GO:0009236">
    <property type="term" value="P:cobalamin biosynthetic process"/>
    <property type="evidence" value="ECO:0007669"/>
    <property type="project" value="UniProtKB-UniRule"/>
</dbReference>
<dbReference type="Pfam" id="PF01656">
    <property type="entry name" value="CbiA"/>
    <property type="match status" value="1"/>
</dbReference>
<dbReference type="RefSeq" id="WP_366924627.1">
    <property type="nucleotide sequence ID" value="NZ_CP121694.1"/>
</dbReference>
<evidence type="ECO:0000256" key="2">
    <source>
        <dbReference type="ARBA" id="ARBA00022598"/>
    </source>
</evidence>
<dbReference type="InterPro" id="IPR002586">
    <property type="entry name" value="CobQ/CobB/MinD/ParA_Nub-bd_dom"/>
</dbReference>
<dbReference type="InterPro" id="IPR011698">
    <property type="entry name" value="GATase_3"/>
</dbReference>
<comment type="function">
    <text evidence="7">Catalyzes the ATP-dependent amidation of the two carboxylate groups at positions a and c of cobyrinate, using either L-glutamine or ammonia as the nitrogen source.</text>
</comment>
<comment type="pathway">
    <text evidence="7">Cofactor biosynthesis; adenosylcobalamin biosynthesis; cob(II)yrinate a,c-diamide from sirohydrochlorin (anaerobic route): step 10/10.</text>
</comment>
<evidence type="ECO:0000256" key="3">
    <source>
        <dbReference type="ARBA" id="ARBA00022741"/>
    </source>
</evidence>
<dbReference type="Pfam" id="PF07685">
    <property type="entry name" value="GATase_3"/>
    <property type="match status" value="1"/>
</dbReference>
<dbReference type="EMBL" id="CP121694">
    <property type="protein sequence ID" value="WRO21797.1"/>
    <property type="molecule type" value="Genomic_DNA"/>
</dbReference>
<dbReference type="CDD" id="cd03130">
    <property type="entry name" value="GATase1_CobB"/>
    <property type="match status" value="1"/>
</dbReference>
<keyword evidence="5 7" id="KW-0460">Magnesium</keyword>
<keyword evidence="7" id="KW-0169">Cobalamin biosynthesis</keyword>
<accession>A0AAU0UN52</accession>
<dbReference type="PROSITE" id="PS51274">
    <property type="entry name" value="GATASE_COBBQ"/>
    <property type="match status" value="1"/>
</dbReference>
<feature type="active site" description="Nucleophile" evidence="7">
    <location>
        <position position="330"/>
    </location>
</feature>
<keyword evidence="6 7" id="KW-0315">Glutamine amidotransferase</keyword>
<dbReference type="PANTHER" id="PTHR43873">
    <property type="entry name" value="COBYRINATE A,C-DIAMIDE SYNTHASE"/>
    <property type="match status" value="1"/>
</dbReference>
<comment type="miscellaneous">
    <text evidence="7">The a and c carboxylates of cobyrinate are activated for nucleophilic attack via formation of a phosphorylated intermediate by ATP. CbiA catalyzes first the amidation of the c-carboxylate, and then that of the a-carboxylate.</text>
</comment>
<evidence type="ECO:0000256" key="6">
    <source>
        <dbReference type="ARBA" id="ARBA00022962"/>
    </source>
</evidence>
<dbReference type="Gene3D" id="3.40.50.300">
    <property type="entry name" value="P-loop containing nucleotide triphosphate hydrolases"/>
    <property type="match status" value="2"/>
</dbReference>
<dbReference type="SUPFAM" id="SSF52540">
    <property type="entry name" value="P-loop containing nucleoside triphosphate hydrolases"/>
    <property type="match status" value="1"/>
</dbReference>
<keyword evidence="2 7" id="KW-0436">Ligase</keyword>
<evidence type="ECO:0000256" key="5">
    <source>
        <dbReference type="ARBA" id="ARBA00022842"/>
    </source>
</evidence>
<dbReference type="HAMAP" id="MF_00027">
    <property type="entry name" value="CobB_CbiA"/>
    <property type="match status" value="1"/>
</dbReference>
<keyword evidence="11" id="KW-1185">Reference proteome</keyword>
<dbReference type="InterPro" id="IPR027417">
    <property type="entry name" value="P-loop_NTPase"/>
</dbReference>
<evidence type="ECO:0000256" key="1">
    <source>
        <dbReference type="ARBA" id="ARBA00001946"/>
    </source>
</evidence>
<gene>
    <name evidence="7" type="primary">cbiA</name>
    <name evidence="10" type="ORF">MFMK1_001618</name>
</gene>
<dbReference type="PANTHER" id="PTHR43873:SF1">
    <property type="entry name" value="COBYRINATE A,C-DIAMIDE SYNTHASE"/>
    <property type="match status" value="1"/>
</dbReference>
<keyword evidence="4 7" id="KW-0067">ATP-binding</keyword>
<dbReference type="NCBIfam" id="TIGR00379">
    <property type="entry name" value="cobB"/>
    <property type="match status" value="1"/>
</dbReference>
<dbReference type="KEGG" id="dbc:MFMK1_001618"/>
<name>A0AAU0UN52_9FIRM</name>
<feature type="domain" description="CobB/CobQ-like glutamine amidotransferase" evidence="9">
    <location>
        <begin position="248"/>
        <end position="436"/>
    </location>
</feature>
<organism evidence="10 11">
    <name type="scientific">Metallumcola ferriviriculae</name>
    <dbReference type="NCBI Taxonomy" id="3039180"/>
    <lineage>
        <taxon>Bacteria</taxon>
        <taxon>Bacillati</taxon>
        <taxon>Bacillota</taxon>
        <taxon>Clostridia</taxon>
        <taxon>Neomoorellales</taxon>
        <taxon>Desulfitibacteraceae</taxon>
        <taxon>Metallumcola</taxon>
    </lineage>
</organism>
<dbReference type="SUPFAM" id="SSF52317">
    <property type="entry name" value="Class I glutamine amidotransferase-like"/>
    <property type="match status" value="1"/>
</dbReference>
<sequence>MNMPRVVIGGTHSGVGKTTLATGIMAALKNQGLRVQGFKVGPDYIDPGYHRLATGTMSRNLDCWMLGEDRLLQSFTGAAESADISVVEGVMGLFDGAREDGAGSTAHVARLLQAPVILVVDVKSMGQSAAAVVYGYQHLWPDLNIKGVIINKVASEKHYAMVRESIEKKCNIPVIGAVYRDAALATPERHLGLLPVAEHDEVDEKISRLGENIAAAVDLAELITIARSAPSLTSPYRQKILNNFEVSLAVARDEAFNFYYQDGLDLLTAMGAKLKFFSPVRDKAIPENVDGIIIGGGFPETHLDELARNRQMLESLNAAHHLGMPIYAECGGLMFLTERVKDHDGRIYELAGLVPGTCVMGKRLVGMGYIKAQALTDNILCLKGQELQGHEFHYSEYHGSLHKPAFAFSGGRGANGRFDGFTHNNLLASYLHLNFLGVPDAARSFLTACQQFGRREGNG</sequence>
<comment type="domain">
    <text evidence="7">Comprises of two domains. The C-terminal domain contains the binding site for glutamine and catalyzes the hydrolysis of this substrate to glutamate and ammonia. The N-terminal domain is anticipated to bind ATP and cobyrinate and catalyzes the ultimate synthesis of the diamide product. The ammonia produced via the glutaminase domain is probably translocated to the adjacent domain via a molecular tunnel, where it reacts with an activated intermediate.</text>
</comment>
<evidence type="ECO:0000256" key="4">
    <source>
        <dbReference type="ARBA" id="ARBA00022840"/>
    </source>
</evidence>
<keyword evidence="3 7" id="KW-0547">Nucleotide-binding</keyword>
<dbReference type="AlphaFoldDB" id="A0AAU0UN52"/>
<dbReference type="GO" id="GO:0042242">
    <property type="term" value="F:cobyrinic acid a,c-diamide synthase activity"/>
    <property type="evidence" value="ECO:0007669"/>
    <property type="project" value="UniProtKB-UniRule"/>
</dbReference>
<dbReference type="InterPro" id="IPR004484">
    <property type="entry name" value="CbiA/CobB_synth"/>
</dbReference>
<dbReference type="CDD" id="cd05388">
    <property type="entry name" value="CobB_N"/>
    <property type="match status" value="1"/>
</dbReference>
<protein>
    <recommendedName>
        <fullName evidence="7">Cobyrinate a,c-diamide synthase</fullName>
        <ecNumber evidence="7">6.3.5.11</ecNumber>
    </recommendedName>
    <alternativeName>
        <fullName evidence="7">Cobyrinic acid a,c-diamide synthetase</fullName>
    </alternativeName>
</protein>
<feature type="domain" description="CobQ/CobB/MinD/ParA nucleotide binding" evidence="8">
    <location>
        <begin position="7"/>
        <end position="190"/>
    </location>
</feature>
<evidence type="ECO:0000259" key="9">
    <source>
        <dbReference type="Pfam" id="PF07685"/>
    </source>
</evidence>
<dbReference type="GO" id="GO:0005524">
    <property type="term" value="F:ATP binding"/>
    <property type="evidence" value="ECO:0007669"/>
    <property type="project" value="UniProtKB-UniRule"/>
</dbReference>
<evidence type="ECO:0000259" key="8">
    <source>
        <dbReference type="Pfam" id="PF01656"/>
    </source>
</evidence>
<dbReference type="Gene3D" id="3.40.50.880">
    <property type="match status" value="1"/>
</dbReference>
<evidence type="ECO:0000256" key="7">
    <source>
        <dbReference type="HAMAP-Rule" id="MF_00027"/>
    </source>
</evidence>
<evidence type="ECO:0000313" key="10">
    <source>
        <dbReference type="EMBL" id="WRO21797.1"/>
    </source>
</evidence>
<evidence type="ECO:0000313" key="11">
    <source>
        <dbReference type="Proteomes" id="UP001329915"/>
    </source>
</evidence>
<dbReference type="EC" id="6.3.5.11" evidence="7"/>
<feature type="site" description="Increases nucleophilicity of active site Cys" evidence="7">
    <location>
        <position position="432"/>
    </location>
</feature>
<comment type="catalytic activity">
    <reaction evidence="7">
        <text>cob(II)yrinate + 2 L-glutamine + 2 ATP + 2 H2O = cob(II)yrinate a,c diamide + 2 L-glutamate + 2 ADP + 2 phosphate + 2 H(+)</text>
        <dbReference type="Rhea" id="RHEA:26289"/>
        <dbReference type="ChEBI" id="CHEBI:15377"/>
        <dbReference type="ChEBI" id="CHEBI:15378"/>
        <dbReference type="ChEBI" id="CHEBI:29985"/>
        <dbReference type="ChEBI" id="CHEBI:30616"/>
        <dbReference type="ChEBI" id="CHEBI:43474"/>
        <dbReference type="ChEBI" id="CHEBI:58359"/>
        <dbReference type="ChEBI" id="CHEBI:58537"/>
        <dbReference type="ChEBI" id="CHEBI:58894"/>
        <dbReference type="ChEBI" id="CHEBI:456216"/>
        <dbReference type="EC" id="6.3.5.11"/>
    </reaction>
</comment>
<dbReference type="InterPro" id="IPR029062">
    <property type="entry name" value="Class_I_gatase-like"/>
</dbReference>